<gene>
    <name evidence="5" type="ORF">HPB48_013715</name>
</gene>
<dbReference type="GO" id="GO:0016887">
    <property type="term" value="F:ATP hydrolysis activity"/>
    <property type="evidence" value="ECO:0007669"/>
    <property type="project" value="InterPro"/>
</dbReference>
<keyword evidence="6" id="KW-1185">Reference proteome</keyword>
<dbReference type="Gene3D" id="3.40.50.300">
    <property type="entry name" value="P-loop containing nucleotide triphosphate hydrolases"/>
    <property type="match status" value="1"/>
</dbReference>
<evidence type="ECO:0000259" key="4">
    <source>
        <dbReference type="PROSITE" id="PS50893"/>
    </source>
</evidence>
<protein>
    <recommendedName>
        <fullName evidence="4">ABC transporter domain-containing protein</fullName>
    </recommendedName>
</protein>
<comment type="caution">
    <text evidence="5">The sequence shown here is derived from an EMBL/GenBank/DDBJ whole genome shotgun (WGS) entry which is preliminary data.</text>
</comment>
<evidence type="ECO:0000256" key="2">
    <source>
        <dbReference type="ARBA" id="ARBA00022840"/>
    </source>
</evidence>
<dbReference type="InterPro" id="IPR027417">
    <property type="entry name" value="P-loop_NTPase"/>
</dbReference>
<proteinExistence type="predicted"/>
<keyword evidence="3" id="KW-1133">Transmembrane helix</keyword>
<dbReference type="PANTHER" id="PTHR19229">
    <property type="entry name" value="ATP-BINDING CASSETTE TRANSPORTER SUBFAMILY A ABCA"/>
    <property type="match status" value="1"/>
</dbReference>
<keyword evidence="3" id="KW-0812">Transmembrane</keyword>
<dbReference type="PROSITE" id="PS50893">
    <property type="entry name" value="ABC_TRANSPORTER_2"/>
    <property type="match status" value="1"/>
</dbReference>
<dbReference type="OrthoDB" id="6497159at2759"/>
<keyword evidence="2" id="KW-0067">ATP-binding</keyword>
<dbReference type="InterPro" id="IPR003439">
    <property type="entry name" value="ABC_transporter-like_ATP-bd"/>
</dbReference>
<feature type="transmembrane region" description="Helical" evidence="3">
    <location>
        <begin position="108"/>
        <end position="128"/>
    </location>
</feature>
<dbReference type="VEuPathDB" id="VectorBase:HLOH_043183"/>
<name>A0A9J6GA44_HAELO</name>
<dbReference type="GO" id="GO:0005319">
    <property type="term" value="F:lipid transporter activity"/>
    <property type="evidence" value="ECO:0007669"/>
    <property type="project" value="TreeGrafter"/>
</dbReference>
<keyword evidence="1" id="KW-0547">Nucleotide-binding</keyword>
<dbReference type="SUPFAM" id="SSF52540">
    <property type="entry name" value="P-loop containing nucleoside triphosphate hydrolases"/>
    <property type="match status" value="1"/>
</dbReference>
<dbReference type="OMA" id="MVEANSG"/>
<evidence type="ECO:0000256" key="1">
    <source>
        <dbReference type="ARBA" id="ARBA00022741"/>
    </source>
</evidence>
<dbReference type="SMART" id="SM00382">
    <property type="entry name" value="AAA"/>
    <property type="match status" value="1"/>
</dbReference>
<dbReference type="PANTHER" id="PTHR19229:SF250">
    <property type="entry name" value="ABC TRANSPORTER DOMAIN-CONTAINING PROTEIN-RELATED"/>
    <property type="match status" value="1"/>
</dbReference>
<feature type="domain" description="ABC transporter" evidence="4">
    <location>
        <begin position="273"/>
        <end position="506"/>
    </location>
</feature>
<evidence type="ECO:0000256" key="3">
    <source>
        <dbReference type="SAM" id="Phobius"/>
    </source>
</evidence>
<evidence type="ECO:0000313" key="5">
    <source>
        <dbReference type="EMBL" id="KAH9372043.1"/>
    </source>
</evidence>
<dbReference type="EMBL" id="JABSTR010000005">
    <property type="protein sequence ID" value="KAH9372043.1"/>
    <property type="molecule type" value="Genomic_DNA"/>
</dbReference>
<dbReference type="Pfam" id="PF00005">
    <property type="entry name" value="ABC_tran"/>
    <property type="match status" value="1"/>
</dbReference>
<evidence type="ECO:0000313" key="6">
    <source>
        <dbReference type="Proteomes" id="UP000821853"/>
    </source>
</evidence>
<accession>A0A9J6GA44</accession>
<dbReference type="GO" id="GO:0140359">
    <property type="term" value="F:ABC-type transporter activity"/>
    <property type="evidence" value="ECO:0007669"/>
    <property type="project" value="InterPro"/>
</dbReference>
<feature type="transmembrane region" description="Helical" evidence="3">
    <location>
        <begin position="52"/>
        <end position="71"/>
    </location>
</feature>
<dbReference type="Proteomes" id="UP000821853">
    <property type="component" value="Chromosome 3"/>
</dbReference>
<dbReference type="InterPro" id="IPR003593">
    <property type="entry name" value="AAA+_ATPase"/>
</dbReference>
<dbReference type="GO" id="GO:0005524">
    <property type="term" value="F:ATP binding"/>
    <property type="evidence" value="ECO:0007669"/>
    <property type="project" value="UniProtKB-KW"/>
</dbReference>
<sequence>MRILYSFFLSVAISLYAASHVFAPMVEANSGLKHIQLMTGMSGCFYWMGHLLFDFFTSLWASLCLTFIIFFSNADMEASYHGMLGSLGVEILHVLVQKDQTPETSLALFFWGLVFRWFPSYSLVRGVVKVLLLYKFNAICRVGGELLDEACLDYRFAADERISRCCDARFGNSTSRLLYPLEPFHETGFYEAVSMLVEGVLYLAALSLVDSSLAYSLRWYAASRILATVHGAGATEEQRGPHLVATSMDPEVDREEKLVSRVCITRAFKDVAMVIRDLHKTVGFFRQVKVVDGANVLLNRGECLGLVGVNGSGKTTLLEMLVGLVVPTWGSAYTAALSLHGDLRSWQRSIGYVPDGVSPHGLPPLTVGELLDTLARLRGIASRRTAVTSALSIVGRLREDQFVNTCSHSEIKMLLIAMAVIGAPPVLLLDEPYSDVEPLFRNEIIRMVQVLKSTRAMSIVMTSHRMSHCELLCDRVALLEDGKVEALGDAAQLQQKYGRGYVVTLRLHPDCRFDQLVQRRITTRMEEDFHQCSICYNYKGTMSFQVGRTYTPWNEVFTKMAAIKRDQDVPEVSISDVTLEHIFIGLARRQIFITRAKRVSCLTGVPSRLAKFSAGIR</sequence>
<keyword evidence="3" id="KW-0472">Membrane</keyword>
<dbReference type="InterPro" id="IPR026082">
    <property type="entry name" value="ABCA"/>
</dbReference>
<organism evidence="5 6">
    <name type="scientific">Haemaphysalis longicornis</name>
    <name type="common">Bush tick</name>
    <dbReference type="NCBI Taxonomy" id="44386"/>
    <lineage>
        <taxon>Eukaryota</taxon>
        <taxon>Metazoa</taxon>
        <taxon>Ecdysozoa</taxon>
        <taxon>Arthropoda</taxon>
        <taxon>Chelicerata</taxon>
        <taxon>Arachnida</taxon>
        <taxon>Acari</taxon>
        <taxon>Parasitiformes</taxon>
        <taxon>Ixodida</taxon>
        <taxon>Ixodoidea</taxon>
        <taxon>Ixodidae</taxon>
        <taxon>Haemaphysalinae</taxon>
        <taxon>Haemaphysalis</taxon>
    </lineage>
</organism>
<dbReference type="AlphaFoldDB" id="A0A9J6GA44"/>
<dbReference type="GO" id="GO:0016020">
    <property type="term" value="C:membrane"/>
    <property type="evidence" value="ECO:0007669"/>
    <property type="project" value="InterPro"/>
</dbReference>
<reference evidence="5 6" key="1">
    <citation type="journal article" date="2020" name="Cell">
        <title>Large-Scale Comparative Analyses of Tick Genomes Elucidate Their Genetic Diversity and Vector Capacities.</title>
        <authorList>
            <consortium name="Tick Genome and Microbiome Consortium (TIGMIC)"/>
            <person name="Jia N."/>
            <person name="Wang J."/>
            <person name="Shi W."/>
            <person name="Du L."/>
            <person name="Sun Y."/>
            <person name="Zhan W."/>
            <person name="Jiang J.F."/>
            <person name="Wang Q."/>
            <person name="Zhang B."/>
            <person name="Ji P."/>
            <person name="Bell-Sakyi L."/>
            <person name="Cui X.M."/>
            <person name="Yuan T.T."/>
            <person name="Jiang B.G."/>
            <person name="Yang W.F."/>
            <person name="Lam T.T."/>
            <person name="Chang Q.C."/>
            <person name="Ding S.J."/>
            <person name="Wang X.J."/>
            <person name="Zhu J.G."/>
            <person name="Ruan X.D."/>
            <person name="Zhao L."/>
            <person name="Wei J.T."/>
            <person name="Ye R.Z."/>
            <person name="Que T.C."/>
            <person name="Du C.H."/>
            <person name="Zhou Y.H."/>
            <person name="Cheng J.X."/>
            <person name="Dai P.F."/>
            <person name="Guo W.B."/>
            <person name="Han X.H."/>
            <person name="Huang E.J."/>
            <person name="Li L.F."/>
            <person name="Wei W."/>
            <person name="Gao Y.C."/>
            <person name="Liu J.Z."/>
            <person name="Shao H.Z."/>
            <person name="Wang X."/>
            <person name="Wang C.C."/>
            <person name="Yang T.C."/>
            <person name="Huo Q.B."/>
            <person name="Li W."/>
            <person name="Chen H.Y."/>
            <person name="Chen S.E."/>
            <person name="Zhou L.G."/>
            <person name="Ni X.B."/>
            <person name="Tian J.H."/>
            <person name="Sheng Y."/>
            <person name="Liu T."/>
            <person name="Pan Y.S."/>
            <person name="Xia L.Y."/>
            <person name="Li J."/>
            <person name="Zhao F."/>
            <person name="Cao W.C."/>
        </authorList>
    </citation>
    <scope>NUCLEOTIDE SEQUENCE [LARGE SCALE GENOMIC DNA]</scope>
    <source>
        <strain evidence="5">HaeL-2018</strain>
    </source>
</reference>